<evidence type="ECO:0000313" key="10">
    <source>
        <dbReference type="Proteomes" id="UP000831796"/>
    </source>
</evidence>
<dbReference type="PANTHER" id="PTHR30069">
    <property type="entry name" value="TONB-DEPENDENT OUTER MEMBRANE RECEPTOR"/>
    <property type="match status" value="1"/>
</dbReference>
<comment type="subcellular location">
    <subcellularLocation>
        <location evidence="1">Cell outer membrane</location>
        <topology evidence="1">Multi-pass membrane protein</topology>
    </subcellularLocation>
</comment>
<dbReference type="PANTHER" id="PTHR30069:SF46">
    <property type="entry name" value="OAR PROTEIN"/>
    <property type="match status" value="1"/>
</dbReference>
<evidence type="ECO:0000256" key="6">
    <source>
        <dbReference type="ARBA" id="ARBA00023237"/>
    </source>
</evidence>
<dbReference type="KEGG" id="hcu:MUN79_13115"/>
<evidence type="ECO:0000313" key="9">
    <source>
        <dbReference type="EMBL" id="UOQ74725.1"/>
    </source>
</evidence>
<dbReference type="Proteomes" id="UP000831796">
    <property type="component" value="Chromosome"/>
</dbReference>
<dbReference type="InterPro" id="IPR057601">
    <property type="entry name" value="Oar-like_b-barrel"/>
</dbReference>
<sequence>MNLKPYLLLLLGFVLFTNGQFAAAQGVTTAAMKGVVLDAKGEPLPGATVVATHLPTGTPYGTATRSNGQFDLLNLRVGGPYEVKVSFVGYTTYSQGNIQLALGKTFEVNVNMAEEGRTLGEVVVKGNRDGIINKDRTGASTNVNNAAIRTLPTISRSQEDFTRLTPQSSGLSFGGRNTLYNNFSLDGSIFNNSFGLDAPTPGGQTNSQPVSLDAIEQLEVSLAPYDVRQGGFTGAGVNAVTKSGTNDFKGTVYTFLRNEKLIGEKVGDVTVRNPDLKFNQTGFALGGPIIKNKLFFFTNAEITRRDDPGLTFRPARDAAEAAAALNGQADGVSRVLESDLIAIRQRLQSVYGYDPGSYQDFKYRTSSDKLLLKLDWNINDKNTFSVRYNFLQSFREQGPHPIAIAPSSRVQSVNTLQYSNSGYTINNGLNSVVGELNSRFGEKFSNKAQLSFSAFRDVRDLPNAKLFPQIDITKNGTTYVSVGTEQFSANNELNQNITQFTDNLSYFAGAHVLTAGVTYERFSFFNAFNLARYGYPYFGGLDIDQFYKITTPGSTDFVDLNALATAGGQKPVKGVDVNVAQLGLYAQDEWNVTPDFKLTLGLRADMPIYDTTVPQNQQILNAPLLDSNGQPAKVDVTQFPKATPLFSPRLGFNYSLTKSEYTTQLRGVPVSSPVVFPSSGLATRLPTRSLMPAILSRSTARPATSSFRRCGAPT</sequence>
<feature type="chain" id="PRO_5035738578" evidence="7">
    <location>
        <begin position="23"/>
        <end position="714"/>
    </location>
</feature>
<keyword evidence="6" id="KW-0998">Cell outer membrane</keyword>
<evidence type="ECO:0000256" key="1">
    <source>
        <dbReference type="ARBA" id="ARBA00004571"/>
    </source>
</evidence>
<dbReference type="InterPro" id="IPR008969">
    <property type="entry name" value="CarboxyPept-like_regulatory"/>
</dbReference>
<dbReference type="SUPFAM" id="SSF49464">
    <property type="entry name" value="Carboxypeptidase regulatory domain-like"/>
    <property type="match status" value="1"/>
</dbReference>
<keyword evidence="10" id="KW-1185">Reference proteome</keyword>
<feature type="domain" description="TonB-dependent transporter Oar-like beta-barrel" evidence="8">
    <location>
        <begin position="240"/>
        <end position="667"/>
    </location>
</feature>
<dbReference type="InterPro" id="IPR039426">
    <property type="entry name" value="TonB-dep_rcpt-like"/>
</dbReference>
<reference evidence="9" key="1">
    <citation type="submission" date="2022-04" db="EMBL/GenBank/DDBJ databases">
        <title>Hymenobacter sp. isolated from the air.</title>
        <authorList>
            <person name="Won M."/>
            <person name="Lee C.-M."/>
            <person name="Woen H.-Y."/>
            <person name="Kwon S.-W."/>
        </authorList>
    </citation>
    <scope>NUCLEOTIDE SEQUENCE</scope>
    <source>
        <strain evidence="9">5116S-3</strain>
    </source>
</reference>
<dbReference type="Pfam" id="PF25183">
    <property type="entry name" value="OMP_b-brl_4"/>
    <property type="match status" value="1"/>
</dbReference>
<dbReference type="GO" id="GO:0015344">
    <property type="term" value="F:siderophore uptake transmembrane transporter activity"/>
    <property type="evidence" value="ECO:0007669"/>
    <property type="project" value="TreeGrafter"/>
</dbReference>
<dbReference type="Pfam" id="PF13620">
    <property type="entry name" value="CarboxypepD_reg"/>
    <property type="match status" value="1"/>
</dbReference>
<dbReference type="Gene3D" id="2.60.40.1120">
    <property type="entry name" value="Carboxypeptidase-like, regulatory domain"/>
    <property type="match status" value="1"/>
</dbReference>
<keyword evidence="3" id="KW-1134">Transmembrane beta strand</keyword>
<keyword evidence="2" id="KW-0813">Transport</keyword>
<accession>A0A8T9QC04</accession>
<evidence type="ECO:0000256" key="4">
    <source>
        <dbReference type="ARBA" id="ARBA00022692"/>
    </source>
</evidence>
<dbReference type="AlphaFoldDB" id="A0A8T9QC04"/>
<dbReference type="InterPro" id="IPR036942">
    <property type="entry name" value="Beta-barrel_TonB_sf"/>
</dbReference>
<keyword evidence="9" id="KW-0675">Receptor</keyword>
<evidence type="ECO:0000256" key="3">
    <source>
        <dbReference type="ARBA" id="ARBA00022452"/>
    </source>
</evidence>
<dbReference type="EMBL" id="CP095046">
    <property type="protein sequence ID" value="UOQ74725.1"/>
    <property type="molecule type" value="Genomic_DNA"/>
</dbReference>
<dbReference type="SUPFAM" id="SSF56935">
    <property type="entry name" value="Porins"/>
    <property type="match status" value="1"/>
</dbReference>
<dbReference type="GO" id="GO:0009279">
    <property type="term" value="C:cell outer membrane"/>
    <property type="evidence" value="ECO:0007669"/>
    <property type="project" value="UniProtKB-SubCell"/>
</dbReference>
<evidence type="ECO:0000256" key="2">
    <source>
        <dbReference type="ARBA" id="ARBA00022448"/>
    </source>
</evidence>
<organism evidence="9 10">
    <name type="scientific">Hymenobacter cellulosilyticus</name>
    <dbReference type="NCBI Taxonomy" id="2932248"/>
    <lineage>
        <taxon>Bacteria</taxon>
        <taxon>Pseudomonadati</taxon>
        <taxon>Bacteroidota</taxon>
        <taxon>Cytophagia</taxon>
        <taxon>Cytophagales</taxon>
        <taxon>Hymenobacteraceae</taxon>
        <taxon>Hymenobacter</taxon>
    </lineage>
</organism>
<gene>
    <name evidence="9" type="ORF">MUN79_13115</name>
</gene>
<proteinExistence type="predicted"/>
<keyword evidence="7" id="KW-0732">Signal</keyword>
<name>A0A8T9QC04_9BACT</name>
<keyword evidence="4" id="KW-0812">Transmembrane</keyword>
<dbReference type="RefSeq" id="WP_244678062.1">
    <property type="nucleotide sequence ID" value="NZ_CP095046.1"/>
</dbReference>
<evidence type="ECO:0000256" key="5">
    <source>
        <dbReference type="ARBA" id="ARBA00023136"/>
    </source>
</evidence>
<dbReference type="GO" id="GO:0044718">
    <property type="term" value="P:siderophore transmembrane transport"/>
    <property type="evidence" value="ECO:0007669"/>
    <property type="project" value="TreeGrafter"/>
</dbReference>
<evidence type="ECO:0000256" key="7">
    <source>
        <dbReference type="SAM" id="SignalP"/>
    </source>
</evidence>
<dbReference type="Gene3D" id="2.40.170.20">
    <property type="entry name" value="TonB-dependent receptor, beta-barrel domain"/>
    <property type="match status" value="1"/>
</dbReference>
<keyword evidence="5" id="KW-0472">Membrane</keyword>
<feature type="signal peptide" evidence="7">
    <location>
        <begin position="1"/>
        <end position="22"/>
    </location>
</feature>
<protein>
    <submittedName>
        <fullName evidence="9">TonB-dependent receptor</fullName>
    </submittedName>
</protein>
<evidence type="ECO:0000259" key="8">
    <source>
        <dbReference type="Pfam" id="PF25183"/>
    </source>
</evidence>